<evidence type="ECO:0000313" key="2">
    <source>
        <dbReference type="EMBL" id="CAD9518948.1"/>
    </source>
</evidence>
<dbReference type="Pfam" id="PF00561">
    <property type="entry name" value="Abhydrolase_1"/>
    <property type="match status" value="1"/>
</dbReference>
<dbReference type="SUPFAM" id="SSF53474">
    <property type="entry name" value="alpha/beta-Hydrolases"/>
    <property type="match status" value="1"/>
</dbReference>
<dbReference type="Gene3D" id="3.40.50.1820">
    <property type="entry name" value="alpha/beta hydrolase"/>
    <property type="match status" value="1"/>
</dbReference>
<name>A0A7S2IGQ8_9STRA</name>
<dbReference type="GO" id="GO:0016020">
    <property type="term" value="C:membrane"/>
    <property type="evidence" value="ECO:0007669"/>
    <property type="project" value="TreeGrafter"/>
</dbReference>
<gene>
    <name evidence="2" type="ORF">HTAM1171_LOCUS12181</name>
</gene>
<dbReference type="InterPro" id="IPR000073">
    <property type="entry name" value="AB_hydrolase_1"/>
</dbReference>
<accession>A0A7S2IGQ8</accession>
<dbReference type="InterPro" id="IPR029058">
    <property type="entry name" value="AB_hydrolase_fold"/>
</dbReference>
<reference evidence="2" key="1">
    <citation type="submission" date="2021-01" db="EMBL/GenBank/DDBJ databases">
        <authorList>
            <person name="Corre E."/>
            <person name="Pelletier E."/>
            <person name="Niang G."/>
            <person name="Scheremetjew M."/>
            <person name="Finn R."/>
            <person name="Kale V."/>
            <person name="Holt S."/>
            <person name="Cochrane G."/>
            <person name="Meng A."/>
            <person name="Brown T."/>
            <person name="Cohen L."/>
        </authorList>
    </citation>
    <scope>NUCLEOTIDE SEQUENCE</scope>
    <source>
        <strain evidence="2">CCMP826</strain>
    </source>
</reference>
<proteinExistence type="predicted"/>
<sequence>MTPSISKGIISTSLGDVHYITTKSPNNDDDQKSTKSKATPCLAFHMSPRSVDEYADAIPLLSKNNDRIVVAMDELGYGSSSNPKRSCTIDEMADAMLDVAHALQIEKFVVFGSLLGCFTALSLASRYPEKVCAVVLTNLYHYPPKPPSPPSADEDEKGVGPVWDLKEDGTHLVDIWNKRSAWLDPKLNTRATYDEMSYLLKKQQRCSSTTKIEIQDASAFDFANAAKNTKCPVLCIQGQSCTSFFDSIGFDMTGQFEKARQMFGEDKVEVAPFIQPGSLNLINQDAEQWADVVNKYLTSKGL</sequence>
<organism evidence="2">
    <name type="scientific">Helicotheca tamesis</name>
    <dbReference type="NCBI Taxonomy" id="374047"/>
    <lineage>
        <taxon>Eukaryota</taxon>
        <taxon>Sar</taxon>
        <taxon>Stramenopiles</taxon>
        <taxon>Ochrophyta</taxon>
        <taxon>Bacillariophyta</taxon>
        <taxon>Mediophyceae</taxon>
        <taxon>Lithodesmiophycidae</taxon>
        <taxon>Lithodesmiales</taxon>
        <taxon>Lithodesmiaceae</taxon>
        <taxon>Helicotheca</taxon>
    </lineage>
</organism>
<dbReference type="EMBL" id="HBGV01019597">
    <property type="protein sequence ID" value="CAD9518948.1"/>
    <property type="molecule type" value="Transcribed_RNA"/>
</dbReference>
<dbReference type="InterPro" id="IPR050266">
    <property type="entry name" value="AB_hydrolase_sf"/>
</dbReference>
<evidence type="ECO:0000259" key="1">
    <source>
        <dbReference type="Pfam" id="PF00561"/>
    </source>
</evidence>
<feature type="domain" description="AB hydrolase-1" evidence="1">
    <location>
        <begin position="50"/>
        <end position="151"/>
    </location>
</feature>
<protein>
    <recommendedName>
        <fullName evidence="1">AB hydrolase-1 domain-containing protein</fullName>
    </recommendedName>
</protein>
<dbReference type="AlphaFoldDB" id="A0A7S2IGQ8"/>
<dbReference type="PANTHER" id="PTHR43798:SF33">
    <property type="entry name" value="HYDROLASE, PUTATIVE (AFU_ORTHOLOGUE AFUA_2G14860)-RELATED"/>
    <property type="match status" value="1"/>
</dbReference>
<dbReference type="PANTHER" id="PTHR43798">
    <property type="entry name" value="MONOACYLGLYCEROL LIPASE"/>
    <property type="match status" value="1"/>
</dbReference>